<dbReference type="InParanoid" id="A0A2P6N0S7"/>
<keyword evidence="2" id="KW-0472">Membrane</keyword>
<dbReference type="Proteomes" id="UP000241769">
    <property type="component" value="Unassembled WGS sequence"/>
</dbReference>
<keyword evidence="5" id="KW-1185">Reference proteome</keyword>
<protein>
    <recommendedName>
        <fullName evidence="6">Ig-like domain-containing protein</fullName>
    </recommendedName>
</protein>
<organism evidence="4 5">
    <name type="scientific">Planoprotostelium fungivorum</name>
    <dbReference type="NCBI Taxonomy" id="1890364"/>
    <lineage>
        <taxon>Eukaryota</taxon>
        <taxon>Amoebozoa</taxon>
        <taxon>Evosea</taxon>
        <taxon>Variosea</taxon>
        <taxon>Cavosteliida</taxon>
        <taxon>Cavosteliaceae</taxon>
        <taxon>Planoprotostelium</taxon>
    </lineage>
</organism>
<feature type="chain" id="PRO_5015198762" description="Ig-like domain-containing protein" evidence="3">
    <location>
        <begin position="20"/>
        <end position="1378"/>
    </location>
</feature>
<evidence type="ECO:0000256" key="1">
    <source>
        <dbReference type="SAM" id="MobiDB-lite"/>
    </source>
</evidence>
<evidence type="ECO:0008006" key="6">
    <source>
        <dbReference type="Google" id="ProtNLM"/>
    </source>
</evidence>
<accession>A0A2P6N0S7</accession>
<name>A0A2P6N0S7_9EUKA</name>
<evidence type="ECO:0000313" key="4">
    <source>
        <dbReference type="EMBL" id="PRP77568.1"/>
    </source>
</evidence>
<keyword evidence="3" id="KW-0732">Signal</keyword>
<comment type="caution">
    <text evidence="4">The sequence shown here is derived from an EMBL/GenBank/DDBJ whole genome shotgun (WGS) entry which is preliminary data.</text>
</comment>
<evidence type="ECO:0000256" key="2">
    <source>
        <dbReference type="SAM" id="Phobius"/>
    </source>
</evidence>
<dbReference type="EMBL" id="MDYQ01000257">
    <property type="protein sequence ID" value="PRP77568.1"/>
    <property type="molecule type" value="Genomic_DNA"/>
</dbReference>
<sequence>MRYPTLVALLSLLFLGASAVLPSVTLSLVGVQSGSVAFPKGDVGRIGLSVSGSVDWSLCPLFVNITISGTQVYSIPYHGEGNVSFSTPVKAAWSDTYARLFTPTPGCFVTPDSSIVFNVRNTDQKKSYFVQTVMEAGSIVDASRNGYFKLETDETPSCNMVVTFKNLIDPSRTYVSNFLLQSSKYRVYLDSQLNSGNYTVLVSSSNCNLTYPTPTHFTSLWSLSVSRPLEVARGPIFLVVSPKPTSSCPSTLYLYDQSDKLMSQKTVSNYSDNNQLTFPEQVVGVYRLEWTCPAECFFSCSVKNHTIIMPNTIITIYRPGRYVNANGFSIQSNSFVGLDLTACPLSLSVYNTTVEQKKLKDLTVQVLNITTQMLDITNSPGSYLIKFSHPCNYTANDYAFDVLPYVPTLDGKTSIIYGEALTFSLLNIDSIDSLQNCPITLNFLFPNGSIAYSDLLSTSKYYQPQKALWLGTYSTQWKASCNGWWLYNLGSTTVNINPFVVNVSSHDNCTYGIPCTFNLVGSIPDWIRKDDVTLSAIDPQGNITFFSAIDGTTRSLQSLHIDWIRKDDVTLSAIDPQGNITFFSAIDGTTRSLQSLHIGTHHLIASTSMMGWDVSLINQITFDVNRFVPQLYLRSPAFVDIPAEIVPLYNNGGDLANTLVNFTLTDSKANVVKSWTVKLSQYNGVFIPYLDTFVLEAKAFTYGLDMSKCKITFTPSLVRANVIANTFLQNFDHFYGTSLPSGLTVSTYTNPNVQMYTSRCQKGFNLTFTGDRGFVTTMSGQNFDSVVGQVPTLAPDVYRISLHTECLYNTTGEFIISIYSHDLTITPNYVSYYIPTADLILSGADLNTTSTTKWSWSSSPHIQLPSNDSLQLVVPSGSISCYYGYYEFTVNSTTSDGIPTGSTTFRVTPTCFEPGTVNLITLNGSFLQTPFELHGDNFNSLDTVRYSLDFMYGPNNDTIFLGEQGNPWFITLLPPVSSTYGQFRVRGYTNKGDFPFIYSHLVTLESYTGDPRVDLKALLAQRSSFNLTAMVHLLEYSRNSLSATELSTWVEKIYSSISYLKGYETEAYVLSRLPQISPPTQSQRKTITDSLKVMVGSSRTDGGIISSLLKLVDQQMENNRTYGGKRDSSDLSLDDLYDMVISLADATFDGGNCQGATRSYLTNSISILSTTTLSDNLTLISDPYTMSLQSSVHNSTCKKAALIRWSRDPRSGMSQAVYTVYTPDAISGSVQLHIAGVDINDVNARYSCGYRPTGSSQSWNTADCHMTTDGITADISSSTDFTIYKVVITREFISCSRRGLTNISDSSTEMGITDRSTDKSTNTNALNGDGSHSKSPLSKGALAGIIIGSVLGFALLAGLVVFIVYRLRKRGYKKFEMN</sequence>
<feature type="signal peptide" evidence="3">
    <location>
        <begin position="1"/>
        <end position="19"/>
    </location>
</feature>
<gene>
    <name evidence="4" type="ORF">PROFUN_00429</name>
</gene>
<evidence type="ECO:0000313" key="5">
    <source>
        <dbReference type="Proteomes" id="UP000241769"/>
    </source>
</evidence>
<feature type="region of interest" description="Disordered" evidence="1">
    <location>
        <begin position="1306"/>
        <end position="1335"/>
    </location>
</feature>
<reference evidence="4 5" key="1">
    <citation type="journal article" date="2018" name="Genome Biol. Evol.">
        <title>Multiple Roots of Fruiting Body Formation in Amoebozoa.</title>
        <authorList>
            <person name="Hillmann F."/>
            <person name="Forbes G."/>
            <person name="Novohradska S."/>
            <person name="Ferling I."/>
            <person name="Riege K."/>
            <person name="Groth M."/>
            <person name="Westermann M."/>
            <person name="Marz M."/>
            <person name="Spaller T."/>
            <person name="Winckler T."/>
            <person name="Schaap P."/>
            <person name="Glockner G."/>
        </authorList>
    </citation>
    <scope>NUCLEOTIDE SEQUENCE [LARGE SCALE GENOMIC DNA]</scope>
    <source>
        <strain evidence="4 5">Jena</strain>
    </source>
</reference>
<evidence type="ECO:0000256" key="3">
    <source>
        <dbReference type="SAM" id="SignalP"/>
    </source>
</evidence>
<keyword evidence="2" id="KW-0812">Transmembrane</keyword>
<feature type="transmembrane region" description="Helical" evidence="2">
    <location>
        <begin position="1341"/>
        <end position="1365"/>
    </location>
</feature>
<keyword evidence="2" id="KW-1133">Transmembrane helix</keyword>
<dbReference type="OrthoDB" id="2163411at2759"/>
<proteinExistence type="predicted"/>